<reference evidence="2" key="1">
    <citation type="submission" date="2014-11" db="EMBL/GenBank/DDBJ databases">
        <authorList>
            <person name="Amaro Gonzalez C."/>
        </authorList>
    </citation>
    <scope>NUCLEOTIDE SEQUENCE</scope>
</reference>
<proteinExistence type="predicted"/>
<dbReference type="AlphaFoldDB" id="A0A0E9RL84"/>
<keyword evidence="1" id="KW-1133">Transmembrane helix</keyword>
<evidence type="ECO:0000256" key="1">
    <source>
        <dbReference type="SAM" id="Phobius"/>
    </source>
</evidence>
<name>A0A0E9RL84_ANGAN</name>
<keyword evidence="1" id="KW-0472">Membrane</keyword>
<accession>A0A0E9RL84</accession>
<organism evidence="2">
    <name type="scientific">Anguilla anguilla</name>
    <name type="common">European freshwater eel</name>
    <name type="synonym">Muraena anguilla</name>
    <dbReference type="NCBI Taxonomy" id="7936"/>
    <lineage>
        <taxon>Eukaryota</taxon>
        <taxon>Metazoa</taxon>
        <taxon>Chordata</taxon>
        <taxon>Craniata</taxon>
        <taxon>Vertebrata</taxon>
        <taxon>Euteleostomi</taxon>
        <taxon>Actinopterygii</taxon>
        <taxon>Neopterygii</taxon>
        <taxon>Teleostei</taxon>
        <taxon>Anguilliformes</taxon>
        <taxon>Anguillidae</taxon>
        <taxon>Anguilla</taxon>
    </lineage>
</organism>
<protein>
    <submittedName>
        <fullName evidence="2">Uncharacterized protein</fullName>
    </submittedName>
</protein>
<dbReference type="EMBL" id="GBXM01079000">
    <property type="protein sequence ID" value="JAH29577.1"/>
    <property type="molecule type" value="Transcribed_RNA"/>
</dbReference>
<reference evidence="2" key="2">
    <citation type="journal article" date="2015" name="Fish Shellfish Immunol.">
        <title>Early steps in the European eel (Anguilla anguilla)-Vibrio vulnificus interaction in the gills: Role of the RtxA13 toxin.</title>
        <authorList>
            <person name="Callol A."/>
            <person name="Pajuelo D."/>
            <person name="Ebbesson L."/>
            <person name="Teles M."/>
            <person name="MacKenzie S."/>
            <person name="Amaro C."/>
        </authorList>
    </citation>
    <scope>NUCLEOTIDE SEQUENCE</scope>
</reference>
<evidence type="ECO:0000313" key="2">
    <source>
        <dbReference type="EMBL" id="JAH29577.1"/>
    </source>
</evidence>
<keyword evidence="1" id="KW-0812">Transmembrane</keyword>
<feature type="transmembrane region" description="Helical" evidence="1">
    <location>
        <begin position="12"/>
        <end position="31"/>
    </location>
</feature>
<sequence length="50" mass="5675">MLPVRRILCSHVILTMFVLIFIVLKSHAIVLKMAQRLSVLGCNAYTFSLN</sequence>